<dbReference type="Proteomes" id="UP000001072">
    <property type="component" value="Unassembled WGS sequence"/>
</dbReference>
<dbReference type="VEuPathDB" id="FungiDB:MELLADRAFT_58945"/>
<gene>
    <name evidence="2" type="ORF">MELLADRAFT_58945</name>
</gene>
<dbReference type="GeneID" id="18929257"/>
<dbReference type="EMBL" id="GL883091">
    <property type="protein sequence ID" value="EGG11881.1"/>
    <property type="molecule type" value="Genomic_DNA"/>
</dbReference>
<evidence type="ECO:0000256" key="1">
    <source>
        <dbReference type="ARBA" id="ARBA00023604"/>
    </source>
</evidence>
<name>F4R6H6_MELLP</name>
<dbReference type="AlphaFoldDB" id="F4R6H6"/>
<dbReference type="NCBIfam" id="NF041278">
    <property type="entry name" value="CmcJ_NvfI_EfuI"/>
    <property type="match status" value="1"/>
</dbReference>
<comment type="similarity">
    <text evidence="1">Belongs to the asaB hydroxylase/desaturase family.</text>
</comment>
<dbReference type="HOGENOM" id="CLU_042688_2_2_1"/>
<reference evidence="3" key="1">
    <citation type="journal article" date="2011" name="Proc. Natl. Acad. Sci. U.S.A.">
        <title>Obligate biotrophy features unraveled by the genomic analysis of rust fungi.</title>
        <authorList>
            <person name="Duplessis S."/>
            <person name="Cuomo C.A."/>
            <person name="Lin Y.-C."/>
            <person name="Aerts A."/>
            <person name="Tisserant E."/>
            <person name="Veneault-Fourrey C."/>
            <person name="Joly D.L."/>
            <person name="Hacquard S."/>
            <person name="Amselem J."/>
            <person name="Cantarel B.L."/>
            <person name="Chiu R."/>
            <person name="Coutinho P.M."/>
            <person name="Feau N."/>
            <person name="Field M."/>
            <person name="Frey P."/>
            <person name="Gelhaye E."/>
            <person name="Goldberg J."/>
            <person name="Grabherr M.G."/>
            <person name="Kodira C.D."/>
            <person name="Kohler A."/>
            <person name="Kuees U."/>
            <person name="Lindquist E.A."/>
            <person name="Lucas S.M."/>
            <person name="Mago R."/>
            <person name="Mauceli E."/>
            <person name="Morin E."/>
            <person name="Murat C."/>
            <person name="Pangilinan J.L."/>
            <person name="Park R."/>
            <person name="Pearson M."/>
            <person name="Quesneville H."/>
            <person name="Rouhier N."/>
            <person name="Sakthikumar S."/>
            <person name="Salamov A.A."/>
            <person name="Schmutz J."/>
            <person name="Selles B."/>
            <person name="Shapiro H."/>
            <person name="Tanguay P."/>
            <person name="Tuskan G.A."/>
            <person name="Henrissat B."/>
            <person name="Van de Peer Y."/>
            <person name="Rouze P."/>
            <person name="Ellis J.G."/>
            <person name="Dodds P.N."/>
            <person name="Schein J.E."/>
            <person name="Zhong S."/>
            <person name="Hamelin R.C."/>
            <person name="Grigoriev I.V."/>
            <person name="Szabo L.J."/>
            <person name="Martin F."/>
        </authorList>
    </citation>
    <scope>NUCLEOTIDE SEQUENCE [LARGE SCALE GENOMIC DNA]</scope>
    <source>
        <strain evidence="3">98AG31 / pathotype 3-4-7</strain>
    </source>
</reference>
<accession>F4R6H6</accession>
<dbReference type="GO" id="GO:0016491">
    <property type="term" value="F:oxidoreductase activity"/>
    <property type="evidence" value="ECO:0007669"/>
    <property type="project" value="InterPro"/>
</dbReference>
<proteinExistence type="inferred from homology"/>
<dbReference type="eggNOG" id="ENOG502S9MZ">
    <property type="taxonomic scope" value="Eukaryota"/>
</dbReference>
<organism evidence="3">
    <name type="scientific">Melampsora larici-populina (strain 98AG31 / pathotype 3-4-7)</name>
    <name type="common">Poplar leaf rust fungus</name>
    <dbReference type="NCBI Taxonomy" id="747676"/>
    <lineage>
        <taxon>Eukaryota</taxon>
        <taxon>Fungi</taxon>
        <taxon>Dikarya</taxon>
        <taxon>Basidiomycota</taxon>
        <taxon>Pucciniomycotina</taxon>
        <taxon>Pucciniomycetes</taxon>
        <taxon>Pucciniales</taxon>
        <taxon>Melampsoraceae</taxon>
        <taxon>Melampsora</taxon>
    </lineage>
</organism>
<evidence type="ECO:0000313" key="2">
    <source>
        <dbReference type="EMBL" id="EGG11881.1"/>
    </source>
</evidence>
<protein>
    <submittedName>
        <fullName evidence="2">Uncharacterized protein</fullName>
    </submittedName>
</protein>
<sequence>MGEAYAIDKTLHHVPFRDLRSMNKIPNLKTWGFTYVTGRRVKGIENLEELSDKNQAALQADSVELVKELTGAKTVYALGGGYRDHSSLASVKSVQNIHSDMSPEGAEWFKLRAQNQLLRSMDPSEVAFGKHLSQGKDVVIYNVWRPLHTVQDNHLGFCKWDSGLKEDALTSNPQVTNSKNALQPWRYSEAQRWYYLSEQKKEDVFVFMQHDARASDGHGINVPHTAFNFEGFQGPDTRKSYEIRVIAIIEPSFKRKLLHLRERIKSVFNKFKWNSSRNLERKISAKI</sequence>
<evidence type="ECO:0000313" key="3">
    <source>
        <dbReference type="Proteomes" id="UP000001072"/>
    </source>
</evidence>
<dbReference type="KEGG" id="mlr:MELLADRAFT_58945"/>
<dbReference type="RefSeq" id="XP_007404256.1">
    <property type="nucleotide sequence ID" value="XM_007404194.1"/>
</dbReference>
<dbReference type="OrthoDB" id="412788at2759"/>
<dbReference type="InterPro" id="IPR044053">
    <property type="entry name" value="AsaB-like"/>
</dbReference>
<keyword evidence="3" id="KW-1185">Reference proteome</keyword>
<dbReference type="PANTHER" id="PTHR34598:SF3">
    <property type="entry name" value="OXIDOREDUCTASE AN1597"/>
    <property type="match status" value="1"/>
</dbReference>
<dbReference type="InParanoid" id="F4R6H6"/>
<dbReference type="PANTHER" id="PTHR34598">
    <property type="entry name" value="BLL6449 PROTEIN"/>
    <property type="match status" value="1"/>
</dbReference>